<name>A0A3S6QXQ6_9LACO</name>
<feature type="transmembrane region" description="Helical" evidence="1">
    <location>
        <begin position="12"/>
        <end position="30"/>
    </location>
</feature>
<dbReference type="AlphaFoldDB" id="A0A3S6QXQ6"/>
<organism evidence="2 3">
    <name type="scientific">Liquorilactobacillus hordei</name>
    <dbReference type="NCBI Taxonomy" id="468911"/>
    <lineage>
        <taxon>Bacteria</taxon>
        <taxon>Bacillati</taxon>
        <taxon>Bacillota</taxon>
        <taxon>Bacilli</taxon>
        <taxon>Lactobacillales</taxon>
        <taxon>Lactobacillaceae</taxon>
        <taxon>Liquorilactobacillus</taxon>
    </lineage>
</organism>
<evidence type="ECO:0008006" key="4">
    <source>
        <dbReference type="Google" id="ProtNLM"/>
    </source>
</evidence>
<dbReference type="RefSeq" id="WP_141055951.1">
    <property type="nucleotide sequence ID" value="NZ_CP018178.1"/>
</dbReference>
<proteinExistence type="predicted"/>
<keyword evidence="1" id="KW-0812">Transmembrane</keyword>
<reference evidence="2 3" key="1">
    <citation type="submission" date="2016-11" db="EMBL/GenBank/DDBJ databases">
        <title>Interaction between Lactobacillus species and yeast in water kefir.</title>
        <authorList>
            <person name="Behr J."/>
            <person name="Xu D."/>
            <person name="Vogel R.F."/>
        </authorList>
    </citation>
    <scope>NUCLEOTIDE SEQUENCE [LARGE SCALE GENOMIC DNA]</scope>
    <source>
        <strain evidence="2 3">TMW 1.1822</strain>
        <plasmid evidence="3">pl11822-2</plasmid>
    </source>
</reference>
<sequence>MTDKQKSLLWGTLKYAVSLLLGLYLVQVLVSEFMALSQYKLTIGQYAGGVAINALTHPFQNFFMYLNQRNPLLIILSVVWVFYVIYFGLKRNQKAKDWETADTQTHGSATWGSYKELLQHYYLAEKTSDVQDEFSKSIDQNIINQLKQKGGTEK</sequence>
<keyword evidence="1" id="KW-1133">Transmembrane helix</keyword>
<keyword evidence="1" id="KW-0472">Membrane</keyword>
<keyword evidence="2" id="KW-0614">Plasmid</keyword>
<protein>
    <recommendedName>
        <fullName evidence="4">Conjugal transfer protein</fullName>
    </recommendedName>
</protein>
<evidence type="ECO:0000313" key="2">
    <source>
        <dbReference type="EMBL" id="AUJ31005.1"/>
    </source>
</evidence>
<dbReference type="KEGG" id="lhw:BSQ49_12210"/>
<evidence type="ECO:0000256" key="1">
    <source>
        <dbReference type="SAM" id="Phobius"/>
    </source>
</evidence>
<accession>A0A3S6QXQ6</accession>
<feature type="transmembrane region" description="Helical" evidence="1">
    <location>
        <begin position="72"/>
        <end position="89"/>
    </location>
</feature>
<evidence type="ECO:0000313" key="3">
    <source>
        <dbReference type="Proteomes" id="UP000314960"/>
    </source>
</evidence>
<geneLocation type="plasmid" evidence="3">
    <name>pl11822-2</name>
</geneLocation>
<dbReference type="EMBL" id="CP018178">
    <property type="protein sequence ID" value="AUJ31005.1"/>
    <property type="molecule type" value="Genomic_DNA"/>
</dbReference>
<gene>
    <name evidence="2" type="ORF">BSQ49_12210</name>
</gene>
<dbReference type="Proteomes" id="UP000314960">
    <property type="component" value="Plasmid pL11822-2"/>
</dbReference>